<accession>A0AAV8UCQ0</accession>
<evidence type="ECO:0008006" key="4">
    <source>
        <dbReference type="Google" id="ProtNLM"/>
    </source>
</evidence>
<dbReference type="PANTHER" id="PTHR31065">
    <property type="entry name" value="PLATZ TRANSCRIPTION FACTOR FAMILY PROTEIN"/>
    <property type="match status" value="1"/>
</dbReference>
<dbReference type="EMBL" id="JAIWQS010000008">
    <property type="protein sequence ID" value="KAJ8900224.1"/>
    <property type="molecule type" value="Genomic_DNA"/>
</dbReference>
<protein>
    <recommendedName>
        <fullName evidence="4">B box-type domain-containing protein</fullName>
    </recommendedName>
</protein>
<name>A0AAV8UCQ0_9ROSI</name>
<gene>
    <name evidence="2" type="ORF">K2173_024864</name>
</gene>
<feature type="region of interest" description="Disordered" evidence="1">
    <location>
        <begin position="217"/>
        <end position="245"/>
    </location>
</feature>
<dbReference type="AlphaFoldDB" id="A0AAV8UCQ0"/>
<dbReference type="Proteomes" id="UP001159364">
    <property type="component" value="Linkage Group LG08"/>
</dbReference>
<dbReference type="SUPFAM" id="SSF57845">
    <property type="entry name" value="B-box zinc-binding domain"/>
    <property type="match status" value="1"/>
</dbReference>
<reference evidence="2 3" key="1">
    <citation type="submission" date="2021-09" db="EMBL/GenBank/DDBJ databases">
        <title>Genomic insights and catalytic innovation underlie evolution of tropane alkaloids biosynthesis.</title>
        <authorList>
            <person name="Wang Y.-J."/>
            <person name="Tian T."/>
            <person name="Huang J.-P."/>
            <person name="Huang S.-X."/>
        </authorList>
    </citation>
    <scope>NUCLEOTIDE SEQUENCE [LARGE SCALE GENOMIC DNA]</scope>
    <source>
        <strain evidence="2">KIB-2018</strain>
        <tissue evidence="2">Leaf</tissue>
    </source>
</reference>
<evidence type="ECO:0000313" key="3">
    <source>
        <dbReference type="Proteomes" id="UP001159364"/>
    </source>
</evidence>
<dbReference type="InterPro" id="IPR006734">
    <property type="entry name" value="PLATZ"/>
</dbReference>
<organism evidence="2 3">
    <name type="scientific">Erythroxylum novogranatense</name>
    <dbReference type="NCBI Taxonomy" id="1862640"/>
    <lineage>
        <taxon>Eukaryota</taxon>
        <taxon>Viridiplantae</taxon>
        <taxon>Streptophyta</taxon>
        <taxon>Embryophyta</taxon>
        <taxon>Tracheophyta</taxon>
        <taxon>Spermatophyta</taxon>
        <taxon>Magnoliopsida</taxon>
        <taxon>eudicotyledons</taxon>
        <taxon>Gunneridae</taxon>
        <taxon>Pentapetalae</taxon>
        <taxon>rosids</taxon>
        <taxon>fabids</taxon>
        <taxon>Malpighiales</taxon>
        <taxon>Erythroxylaceae</taxon>
        <taxon>Erythroxylum</taxon>
    </lineage>
</organism>
<dbReference type="Pfam" id="PF04640">
    <property type="entry name" value="PLATZ"/>
    <property type="match status" value="1"/>
</dbReference>
<keyword evidence="3" id="KW-1185">Reference proteome</keyword>
<dbReference type="PANTHER" id="PTHR31065:SF1">
    <property type="entry name" value="OS09G0116050 PROTEIN"/>
    <property type="match status" value="1"/>
</dbReference>
<evidence type="ECO:0000313" key="2">
    <source>
        <dbReference type="EMBL" id="KAJ8900224.1"/>
    </source>
</evidence>
<evidence type="ECO:0000256" key="1">
    <source>
        <dbReference type="SAM" id="MobiDB-lite"/>
    </source>
</evidence>
<comment type="caution">
    <text evidence="2">The sequence shown here is derived from an EMBL/GenBank/DDBJ whole genome shotgun (WGS) entry which is preliminary data.</text>
</comment>
<feature type="compositionally biased region" description="Polar residues" evidence="1">
    <location>
        <begin position="217"/>
        <end position="226"/>
    </location>
</feature>
<sequence>MLVSSHPLPSWLQVLLTEKFFNACIVHEDAKKNEKNIYCLDCCISICPHCVLPHNSHRLLQIRRYVYHDVIRLDDAQKLFDCANVQSYTTNSAKVVFLNPRPHTRQFRASGNTCNSCDRSLQDTFLFCSLSCKIDHMVRTKGACGLSGFLFDCKFLPLAEPGSDDGFLSTDSVLEPAGSIRTSSSSGGSGGVGCRTLASTATTEVVRKRRSNLTACRQMSPRNISDMSGGLMNRRKKTPNRSPLY</sequence>
<proteinExistence type="predicted"/>